<accession>A0A9Q4QRT3</accession>
<dbReference type="Proteomes" id="UP000474061">
    <property type="component" value="Unassembled WGS sequence"/>
</dbReference>
<evidence type="ECO:0000313" key="4">
    <source>
        <dbReference type="Proteomes" id="UP000474061"/>
    </source>
</evidence>
<comment type="caution">
    <text evidence="3">The sequence shown here is derived from an EMBL/GenBank/DDBJ whole genome shotgun (WGS) entry which is preliminary data.</text>
</comment>
<evidence type="ECO:0000313" key="2">
    <source>
        <dbReference type="EMBL" id="MDC6407343.1"/>
    </source>
</evidence>
<feature type="transmembrane region" description="Helical" evidence="1">
    <location>
        <begin position="133"/>
        <end position="155"/>
    </location>
</feature>
<dbReference type="EMBL" id="VDCJ01000337">
    <property type="protein sequence ID" value="MRU23380.1"/>
    <property type="molecule type" value="Genomic_DNA"/>
</dbReference>
<keyword evidence="1" id="KW-0812">Transmembrane</keyword>
<reference evidence="2" key="3">
    <citation type="submission" date="2021-11" db="EMBL/GenBank/DDBJ databases">
        <authorList>
            <person name="Denance N."/>
            <person name="Briand M."/>
            <person name="Dupas E."/>
            <person name="Durand K."/>
            <person name="Legendre B."/>
            <person name="Cunty A."/>
            <person name="Donnadieu C."/>
            <person name="Lopez Roques C."/>
            <person name="Cesbron S."/>
            <person name="Jacques M.A."/>
        </authorList>
    </citation>
    <scope>NUCLEOTIDE SEQUENCE</scope>
    <source>
        <strain evidence="2">CFBP8070</strain>
    </source>
</reference>
<feature type="transmembrane region" description="Helical" evidence="1">
    <location>
        <begin position="9"/>
        <end position="29"/>
    </location>
</feature>
<organism evidence="3 4">
    <name type="scientific">Xylella fastidiosa subsp. multiplex</name>
    <dbReference type="NCBI Taxonomy" id="644357"/>
    <lineage>
        <taxon>Bacteria</taxon>
        <taxon>Pseudomonadati</taxon>
        <taxon>Pseudomonadota</taxon>
        <taxon>Gammaproteobacteria</taxon>
        <taxon>Lysobacterales</taxon>
        <taxon>Lysobacteraceae</taxon>
        <taxon>Xylella</taxon>
    </lineage>
</organism>
<reference evidence="3" key="1">
    <citation type="submission" date="2019-05" db="EMBL/GenBank/DDBJ databases">
        <authorList>
            <person name="Castillo A."/>
            <person name="Giampetruzzi A."/>
            <person name="Landa B."/>
            <person name="Saponari M."/>
            <person name="Almeida R.P.P."/>
            <person name="Moralejo E."/>
            <person name="Marco-Noales E."/>
            <person name="Velasco-Amo M.P."/>
            <person name="Roman-Ecija M."/>
            <person name="Navarro I."/>
            <person name="Monterde A."/>
            <person name="Barbe S."/>
        </authorList>
    </citation>
    <scope>NUCLEOTIDE SEQUENCE</scope>
    <source>
        <strain evidence="3">XYL1981</strain>
    </source>
</reference>
<keyword evidence="1" id="KW-0472">Membrane</keyword>
<sequence length="164" mass="19002">MSLNGWQRIFIGVCVLVIVLAIFIGFMTYPEESKSFYTNRCFGMGVENTYTIEEAKKRLKQLRLSDLEAWGGRDKSWGEVKADELYQALSDADKFLAKEQFEEEVTCWRSIKEIASGEGLRKDRSEWVDGCKFFINVIFGLLVLIYSIGLWIAWIRRGFSQKNN</sequence>
<dbReference type="AlphaFoldDB" id="A0A9Q4QRT3"/>
<dbReference type="Proteomes" id="UP001220702">
    <property type="component" value="Unassembled WGS sequence"/>
</dbReference>
<proteinExistence type="predicted"/>
<dbReference type="EMBL" id="JAJKGN010000001">
    <property type="protein sequence ID" value="MDC6407343.1"/>
    <property type="molecule type" value="Genomic_DNA"/>
</dbReference>
<gene>
    <name evidence="3" type="ORF">FG476_04630</name>
    <name evidence="2" type="ORF">LOK82_01070</name>
</gene>
<name>A0A9Q4QRT3_XYLFS</name>
<dbReference type="RefSeq" id="WP_012338054.1">
    <property type="nucleotide sequence ID" value="NZ_CP047134.1"/>
</dbReference>
<reference evidence="3" key="2">
    <citation type="journal article" date="2020" name="Appl. Environ. Microbiol.">
        <title>Multiple intercontinental introductions associated with the emergence of a plant pathogen in Europe.</title>
        <authorList>
            <person name="Landa B.B."/>
            <person name="Castillo A.I."/>
            <person name="Giampetruzzi A."/>
            <person name="Kahn A."/>
            <person name="Roman-Ecija M."/>
            <person name="Velasco-Amo M.P."/>
            <person name="Navas-Cortes J.A."/>
            <person name="Marco-Noales E."/>
            <person name="Barbe S."/>
            <person name="Moralejo E."/>
            <person name="Coletta-Filho H.D."/>
            <person name="Saldarelli P."/>
            <person name="Saponari M."/>
            <person name="Almeida R.P.P."/>
        </authorList>
    </citation>
    <scope>NUCLEOTIDE SEQUENCE</scope>
    <source>
        <strain evidence="3">XYL1981</strain>
    </source>
</reference>
<reference evidence="2" key="4">
    <citation type="journal article" date="2023" name="Commun. Biol.">
        <title>Suspicions of two bridgehead invasions of Xylella fastidiosa subsp. multiplex in France.</title>
        <authorList>
            <person name="Dupas E."/>
            <person name="Durand K."/>
            <person name="Rieux A."/>
            <person name="Briand M."/>
            <person name="Pruvost O."/>
            <person name="Cunty A."/>
            <person name="Denance N."/>
            <person name="Donnadieu C."/>
            <person name="Legendre B."/>
            <person name="Lopez-Roques C."/>
            <person name="Cesbron S."/>
            <person name="Ravigne V."/>
            <person name="Jacques M.A."/>
        </authorList>
    </citation>
    <scope>NUCLEOTIDE SEQUENCE</scope>
    <source>
        <strain evidence="2">CFBP8070</strain>
    </source>
</reference>
<evidence type="ECO:0000256" key="1">
    <source>
        <dbReference type="SAM" id="Phobius"/>
    </source>
</evidence>
<evidence type="ECO:0000313" key="3">
    <source>
        <dbReference type="EMBL" id="MRU23380.1"/>
    </source>
</evidence>
<keyword evidence="1" id="KW-1133">Transmembrane helix</keyword>
<protein>
    <submittedName>
        <fullName evidence="3">Uncharacterized protein</fullName>
    </submittedName>
</protein>